<organism evidence="2 3">
    <name type="scientific">Nocardia albiluteola</name>
    <dbReference type="NCBI Taxonomy" id="2842303"/>
    <lineage>
        <taxon>Bacteria</taxon>
        <taxon>Bacillati</taxon>
        <taxon>Actinomycetota</taxon>
        <taxon>Actinomycetes</taxon>
        <taxon>Mycobacteriales</taxon>
        <taxon>Nocardiaceae</taxon>
        <taxon>Nocardia</taxon>
    </lineage>
</organism>
<keyword evidence="1" id="KW-1133">Transmembrane helix</keyword>
<dbReference type="EMBL" id="JAHKNI010000006">
    <property type="protein sequence ID" value="MBU3063893.1"/>
    <property type="molecule type" value="Genomic_DNA"/>
</dbReference>
<dbReference type="RefSeq" id="WP_215918769.1">
    <property type="nucleotide sequence ID" value="NZ_JAHKNI010000006.1"/>
</dbReference>
<evidence type="ECO:0000256" key="1">
    <source>
        <dbReference type="SAM" id="Phobius"/>
    </source>
</evidence>
<protein>
    <recommendedName>
        <fullName evidence="4">Secreted protein</fullName>
    </recommendedName>
</protein>
<keyword evidence="1" id="KW-0812">Transmembrane</keyword>
<evidence type="ECO:0008006" key="4">
    <source>
        <dbReference type="Google" id="ProtNLM"/>
    </source>
</evidence>
<reference evidence="2 3" key="1">
    <citation type="submission" date="2021-06" db="EMBL/GenBank/DDBJ databases">
        <title>Actinomycetes sequencing.</title>
        <authorList>
            <person name="Shan Q."/>
        </authorList>
    </citation>
    <scope>NUCLEOTIDE SEQUENCE [LARGE SCALE GENOMIC DNA]</scope>
    <source>
        <strain evidence="2 3">NEAU-G5</strain>
    </source>
</reference>
<accession>A0ABS6B169</accession>
<evidence type="ECO:0000313" key="2">
    <source>
        <dbReference type="EMBL" id="MBU3063893.1"/>
    </source>
</evidence>
<feature type="transmembrane region" description="Helical" evidence="1">
    <location>
        <begin position="6"/>
        <end position="25"/>
    </location>
</feature>
<sequence length="93" mass="10394">MWTQVIPVAGTIAGAIVAAIAALAAGSRRARADITIAHRQLEAQLQLAHQQHQDQLDAERDKQRRRKIDEAYGQLMLWLHDMQAVASRDNDLD</sequence>
<name>A0ABS6B169_9NOCA</name>
<dbReference type="Proteomes" id="UP000733379">
    <property type="component" value="Unassembled WGS sequence"/>
</dbReference>
<keyword evidence="1" id="KW-0472">Membrane</keyword>
<keyword evidence="3" id="KW-1185">Reference proteome</keyword>
<gene>
    <name evidence="2" type="ORF">KO481_20465</name>
</gene>
<comment type="caution">
    <text evidence="2">The sequence shown here is derived from an EMBL/GenBank/DDBJ whole genome shotgun (WGS) entry which is preliminary data.</text>
</comment>
<evidence type="ECO:0000313" key="3">
    <source>
        <dbReference type="Proteomes" id="UP000733379"/>
    </source>
</evidence>
<proteinExistence type="predicted"/>